<dbReference type="InterPro" id="IPR000683">
    <property type="entry name" value="Gfo/Idh/MocA-like_OxRdtase_N"/>
</dbReference>
<evidence type="ECO:0000313" key="6">
    <source>
        <dbReference type="Proteomes" id="UP000660862"/>
    </source>
</evidence>
<dbReference type="Pfam" id="PF02894">
    <property type="entry name" value="GFO_IDH_MocA_C"/>
    <property type="match status" value="1"/>
</dbReference>
<evidence type="ECO:0000259" key="4">
    <source>
        <dbReference type="Pfam" id="PF02894"/>
    </source>
</evidence>
<sequence length="357" mass="40574">MNRYTLTTDFRRPSTAHPILIIGAGGIMEEAHLPAYRKANWPILGIYDLQPEKARRVASLFEIPAVYESLDELIRNAPSDAVFDIAIPASRLIDILKQLPLGAHVMMQKPMGETLDEAREILRICESKQFTASVNFQMKLIPSIIAAKNLIDQGAIGDLHDMEIRMNIYHPWELWEFLFGIPRMEMLYHSIHYMDMIKYFLGMPKQVYAKTFQHPKQMQLASTRSIIVFDYERPVRAFVNTNHGHDFGLKHQDSFVKWEGTKGAIKATLGKNINFPEGEADHFEYFLSEDQSNAWHEETIPGAWYPDAFTATMADLLCAIENPAAAHITSVKHAYDTMRLVEAAYLSNDSGGTTIPD</sequence>
<protein>
    <submittedName>
        <fullName evidence="5">Oxidoreductase</fullName>
    </submittedName>
</protein>
<dbReference type="GO" id="GO:0016491">
    <property type="term" value="F:oxidoreductase activity"/>
    <property type="evidence" value="ECO:0007669"/>
    <property type="project" value="UniProtKB-KW"/>
</dbReference>
<dbReference type="InterPro" id="IPR004104">
    <property type="entry name" value="Gfo/Idh/MocA-like_OxRdtase_C"/>
</dbReference>
<dbReference type="InterPro" id="IPR036291">
    <property type="entry name" value="NAD(P)-bd_dom_sf"/>
</dbReference>
<dbReference type="GO" id="GO:0000166">
    <property type="term" value="F:nucleotide binding"/>
    <property type="evidence" value="ECO:0007669"/>
    <property type="project" value="InterPro"/>
</dbReference>
<dbReference type="EMBL" id="BMER01000001">
    <property type="protein sequence ID" value="GGG73598.1"/>
    <property type="molecule type" value="Genomic_DNA"/>
</dbReference>
<dbReference type="SUPFAM" id="SSF51735">
    <property type="entry name" value="NAD(P)-binding Rossmann-fold domains"/>
    <property type="match status" value="1"/>
</dbReference>
<dbReference type="Proteomes" id="UP000660862">
    <property type="component" value="Unassembled WGS sequence"/>
</dbReference>
<reference evidence="5" key="2">
    <citation type="submission" date="2020-09" db="EMBL/GenBank/DDBJ databases">
        <authorList>
            <person name="Sun Q."/>
            <person name="Zhou Y."/>
        </authorList>
    </citation>
    <scope>NUCLEOTIDE SEQUENCE</scope>
    <source>
        <strain evidence="5">CGMCC 1.12195</strain>
    </source>
</reference>
<evidence type="ECO:0000256" key="1">
    <source>
        <dbReference type="ARBA" id="ARBA00010928"/>
    </source>
</evidence>
<dbReference type="Gene3D" id="3.30.360.10">
    <property type="entry name" value="Dihydrodipicolinate Reductase, domain 2"/>
    <property type="match status" value="1"/>
</dbReference>
<dbReference type="AlphaFoldDB" id="A0A917HB66"/>
<evidence type="ECO:0000259" key="3">
    <source>
        <dbReference type="Pfam" id="PF01408"/>
    </source>
</evidence>
<keyword evidence="2" id="KW-0560">Oxidoreductase</keyword>
<dbReference type="PANTHER" id="PTHR43708">
    <property type="entry name" value="CONSERVED EXPRESSED OXIDOREDUCTASE (EUROFUNG)"/>
    <property type="match status" value="1"/>
</dbReference>
<feature type="domain" description="Gfo/Idh/MocA-like oxidoreductase N-terminal" evidence="3">
    <location>
        <begin position="19"/>
        <end position="136"/>
    </location>
</feature>
<accession>A0A917HB66</accession>
<dbReference type="RefSeq" id="WP_188504008.1">
    <property type="nucleotide sequence ID" value="NZ_BMER01000001.1"/>
</dbReference>
<comment type="caution">
    <text evidence="5">The sequence shown here is derived from an EMBL/GenBank/DDBJ whole genome shotgun (WGS) entry which is preliminary data.</text>
</comment>
<dbReference type="Gene3D" id="3.40.50.720">
    <property type="entry name" value="NAD(P)-binding Rossmann-like Domain"/>
    <property type="match status" value="1"/>
</dbReference>
<evidence type="ECO:0000256" key="2">
    <source>
        <dbReference type="ARBA" id="ARBA00023002"/>
    </source>
</evidence>
<keyword evidence="6" id="KW-1185">Reference proteome</keyword>
<dbReference type="InterPro" id="IPR051317">
    <property type="entry name" value="Gfo/Idh/MocA_oxidoreduct"/>
</dbReference>
<dbReference type="PANTHER" id="PTHR43708:SF5">
    <property type="entry name" value="CONSERVED EXPRESSED OXIDOREDUCTASE (EUROFUNG)-RELATED"/>
    <property type="match status" value="1"/>
</dbReference>
<dbReference type="SUPFAM" id="SSF55347">
    <property type="entry name" value="Glyceraldehyde-3-phosphate dehydrogenase-like, C-terminal domain"/>
    <property type="match status" value="1"/>
</dbReference>
<reference evidence="5" key="1">
    <citation type="journal article" date="2014" name="Int. J. Syst. Evol. Microbiol.">
        <title>Complete genome sequence of Corynebacterium casei LMG S-19264T (=DSM 44701T), isolated from a smear-ripened cheese.</title>
        <authorList>
            <consortium name="US DOE Joint Genome Institute (JGI-PGF)"/>
            <person name="Walter F."/>
            <person name="Albersmeier A."/>
            <person name="Kalinowski J."/>
            <person name="Ruckert C."/>
        </authorList>
    </citation>
    <scope>NUCLEOTIDE SEQUENCE</scope>
    <source>
        <strain evidence="5">CGMCC 1.12195</strain>
    </source>
</reference>
<comment type="similarity">
    <text evidence="1">Belongs to the Gfo/Idh/MocA family.</text>
</comment>
<gene>
    <name evidence="5" type="ORF">GCM10007415_01200</name>
</gene>
<dbReference type="Pfam" id="PF01408">
    <property type="entry name" value="GFO_IDH_MocA"/>
    <property type="match status" value="1"/>
</dbReference>
<proteinExistence type="inferred from homology"/>
<evidence type="ECO:0000313" key="5">
    <source>
        <dbReference type="EMBL" id="GGG73598.1"/>
    </source>
</evidence>
<feature type="domain" description="Gfo/Idh/MocA-like oxidoreductase C-terminal" evidence="4">
    <location>
        <begin position="148"/>
        <end position="352"/>
    </location>
</feature>
<organism evidence="5 6">
    <name type="scientific">Parapedobacter pyrenivorans</name>
    <dbReference type="NCBI Taxonomy" id="1305674"/>
    <lineage>
        <taxon>Bacteria</taxon>
        <taxon>Pseudomonadati</taxon>
        <taxon>Bacteroidota</taxon>
        <taxon>Sphingobacteriia</taxon>
        <taxon>Sphingobacteriales</taxon>
        <taxon>Sphingobacteriaceae</taxon>
        <taxon>Parapedobacter</taxon>
    </lineage>
</organism>
<name>A0A917HB66_9SPHI</name>